<dbReference type="Gene3D" id="3.30.110.170">
    <property type="entry name" value="Protein of unknown function (DUF541), domain 1"/>
    <property type="match status" value="1"/>
</dbReference>
<dbReference type="PANTHER" id="PTHR34387">
    <property type="entry name" value="SLR1258 PROTEIN"/>
    <property type="match status" value="1"/>
</dbReference>
<dbReference type="InterPro" id="IPR007497">
    <property type="entry name" value="SIMPL/DUF541"/>
</dbReference>
<dbReference type="Gene3D" id="3.30.70.2970">
    <property type="entry name" value="Protein of unknown function (DUF541), domain 2"/>
    <property type="match status" value="1"/>
</dbReference>
<dbReference type="Pfam" id="PF04402">
    <property type="entry name" value="SIMPL"/>
    <property type="match status" value="1"/>
</dbReference>
<evidence type="ECO:0000256" key="1">
    <source>
        <dbReference type="SAM" id="SignalP"/>
    </source>
</evidence>
<dbReference type="Proteomes" id="UP001595704">
    <property type="component" value="Unassembled WGS sequence"/>
</dbReference>
<dbReference type="PANTHER" id="PTHR34387:SF2">
    <property type="entry name" value="SLR1258 PROTEIN"/>
    <property type="match status" value="1"/>
</dbReference>
<feature type="chain" id="PRO_5045888024" evidence="1">
    <location>
        <begin position="35"/>
        <end position="253"/>
    </location>
</feature>
<feature type="signal peptide" evidence="1">
    <location>
        <begin position="1"/>
        <end position="34"/>
    </location>
</feature>
<keyword evidence="1" id="KW-0732">Signal</keyword>
<proteinExistence type="predicted"/>
<sequence length="253" mass="26375">MTFSVRRSVVSRLLLAAPLAGASLLLAMAAPASAESDGPRKPPRIVSVSGTATRDVTPDMATIVIGVTTRAPKAADALNGNSQAAAKVIAAVRQAGVESRDVQTNTVSISQNFRNRRDASGYAQEPDGFTAANSVSVRVRDLGKLGPLLTAAAGEGANNINSLTFDYSGRKKVTEELQTEAVRNARDTAQRLVEAAGSKLGQLQMISAGQLPAPRPYGAMKMMRADAPAPEAAPVEAGEMTITSSVQTTWTIE</sequence>
<gene>
    <name evidence="2" type="ORF">ACFONL_22015</name>
</gene>
<organism evidence="2 3">
    <name type="scientific">Camelimonas fluminis</name>
    <dbReference type="NCBI Taxonomy" id="1576911"/>
    <lineage>
        <taxon>Bacteria</taxon>
        <taxon>Pseudomonadati</taxon>
        <taxon>Pseudomonadota</taxon>
        <taxon>Alphaproteobacteria</taxon>
        <taxon>Hyphomicrobiales</taxon>
        <taxon>Chelatococcaceae</taxon>
        <taxon>Camelimonas</taxon>
    </lineage>
</organism>
<keyword evidence="3" id="KW-1185">Reference proteome</keyword>
<protein>
    <submittedName>
        <fullName evidence="2">SIMPL domain-containing protein</fullName>
    </submittedName>
</protein>
<dbReference type="RefSeq" id="WP_191319847.1">
    <property type="nucleotide sequence ID" value="NZ_BNCG01000011.1"/>
</dbReference>
<comment type="caution">
    <text evidence="2">The sequence shown here is derived from an EMBL/GenBank/DDBJ whole genome shotgun (WGS) entry which is preliminary data.</text>
</comment>
<accession>A0ABV7UPT9</accession>
<evidence type="ECO:0000313" key="3">
    <source>
        <dbReference type="Proteomes" id="UP001595704"/>
    </source>
</evidence>
<reference evidence="3" key="1">
    <citation type="journal article" date="2019" name="Int. J. Syst. Evol. Microbiol.">
        <title>The Global Catalogue of Microorganisms (GCM) 10K type strain sequencing project: providing services to taxonomists for standard genome sequencing and annotation.</title>
        <authorList>
            <consortium name="The Broad Institute Genomics Platform"/>
            <consortium name="The Broad Institute Genome Sequencing Center for Infectious Disease"/>
            <person name="Wu L."/>
            <person name="Ma J."/>
        </authorList>
    </citation>
    <scope>NUCLEOTIDE SEQUENCE [LARGE SCALE GENOMIC DNA]</scope>
    <source>
        <strain evidence="3">KCTC 42282</strain>
    </source>
</reference>
<dbReference type="EMBL" id="JBHRYC010000113">
    <property type="protein sequence ID" value="MFC3640019.1"/>
    <property type="molecule type" value="Genomic_DNA"/>
</dbReference>
<name>A0ABV7UPT9_9HYPH</name>
<evidence type="ECO:0000313" key="2">
    <source>
        <dbReference type="EMBL" id="MFC3640019.1"/>
    </source>
</evidence>
<dbReference type="InterPro" id="IPR052022">
    <property type="entry name" value="26kDa_periplasmic_antigen"/>
</dbReference>